<dbReference type="PATRIC" id="fig|1300347.3.peg.1369"/>
<evidence type="ECO:0000313" key="2">
    <source>
        <dbReference type="Proteomes" id="UP000077868"/>
    </source>
</evidence>
<protein>
    <submittedName>
        <fullName evidence="1">Uncharacterized protein</fullName>
    </submittedName>
</protein>
<evidence type="ECO:0000313" key="1">
    <source>
        <dbReference type="EMBL" id="ANH37808.1"/>
    </source>
</evidence>
<organism evidence="1 2">
    <name type="scientific">Nocardioides dokdonensis FR1436</name>
    <dbReference type="NCBI Taxonomy" id="1300347"/>
    <lineage>
        <taxon>Bacteria</taxon>
        <taxon>Bacillati</taxon>
        <taxon>Actinomycetota</taxon>
        <taxon>Actinomycetes</taxon>
        <taxon>Propionibacteriales</taxon>
        <taxon>Nocardioidaceae</taxon>
        <taxon>Nocardioides</taxon>
    </lineage>
</organism>
<sequence length="399" mass="43342">MTSSDDAGQGRAWAWLEHLREGGTTPWAQWAGTGERTGRVLPGAQQLELLRRLNEAGRPDPGLARRVLAASAPGRGRPDLELVGAAPQSRFGPAPVDPADLPADELIRVTTSLLAEDLVAVPEPEPDLVTRWRRLGGHWGRLRRPHYRLVGDPWRADAARRHLVQRGRPPGGASPTVLVLGGDLAGMLTDLWTDRAFSTGGPVPTWRTWIDTVVESGRLGRGADPLASARRWTERVGPRRVRVVLDPAALPGLVGVRSLPPAPSLSVDAIDLARRIGGVLGLLVTPPRGREVLRQALLPRLLDAPGPRLGVPPEHHRWVVRRSRRLREDLRSAGYPVVGTVLGSADAVLDHPRRLATAQPGEPHEDRVLALAVRMLLDAAPHQAPHQTPHQTQPQEDLS</sequence>
<reference evidence="1 2" key="1">
    <citation type="submission" date="2016-03" db="EMBL/GenBank/DDBJ databases">
        <title>Complete genome sequence of a soil Actinobacterium, Nocardioides dokdonensis FR1436.</title>
        <authorList>
            <person name="Kwon S.-K."/>
            <person name="Kim K."/>
            <person name="Kim J.F."/>
        </authorList>
    </citation>
    <scope>NUCLEOTIDE SEQUENCE [LARGE SCALE GENOMIC DNA]</scope>
    <source>
        <strain evidence="1 2">FR1436</strain>
    </source>
</reference>
<dbReference type="KEGG" id="ndk:I601_1369"/>
<proteinExistence type="predicted"/>
<keyword evidence="2" id="KW-1185">Reference proteome</keyword>
<dbReference type="STRING" id="1300347.I601_1369"/>
<dbReference type="AlphaFoldDB" id="A0A1A9GHP5"/>
<dbReference type="OrthoDB" id="3790875at2"/>
<gene>
    <name evidence="1" type="ORF">I601_1369</name>
</gene>
<name>A0A1A9GHP5_9ACTN</name>
<dbReference type="EMBL" id="CP015079">
    <property type="protein sequence ID" value="ANH37808.1"/>
    <property type="molecule type" value="Genomic_DNA"/>
</dbReference>
<dbReference type="Proteomes" id="UP000077868">
    <property type="component" value="Chromosome"/>
</dbReference>
<accession>A0A1A9GHP5</accession>
<dbReference type="RefSeq" id="WP_068107636.1">
    <property type="nucleotide sequence ID" value="NZ_CP015079.1"/>
</dbReference>